<proteinExistence type="inferred from homology"/>
<sequence length="1724" mass="198783">MADFEGASGLSATELSYLAIDRSLINDPSVQAEWASKKLVWVPDDSHGFVAASMRGEKGDQVECVVDETGRKIVVHRDDIQKMNPPKFNKVEDMAELTCLNEASVLHNLKDRYYSGLIYTYSGLFCVVVNPYKRLPIYTEKVIELYKGKKRHEVPPHVFAIADTAYRSMLQDREDQSILCTGESGAGKTENTKKVIQYLAYVAASNRTNRQSLTAAASGELENQLLQANPILEAFGNAKTIKNDNSSRFGKFIRINFDASGYISGANIETCILFKNKLLSVRQAESERSFHIFYQFLHGASAKQRQEFLLEDWGKYSYMTHGKLLVQGIDDTAEFRALTESMSIMGISEDDQTAVLRTISAVLLLGNMVFKQDRNSDQATMPDNTVAQKACHLLGVPVTALTQAFLKPKIKVGRDFVTKAQTKAQVEFAVEAISKAMYERLFKWIVMRINKSLDRTKRQGASFIGILDIAGFEIFKMNSFEQLCINYTNEKLQQLFNHTMFILEQEEYQREGIEWKFIDFGLDLQPTIDLLEKPMGILALLDEECWFPKATDKTFVDKLLGQHTGHPKFEKPDFRADAHFSLIHYADKVDYSADQWLMKNMDPLNENVVSIMSSSSDAFIANMWKDADIVGMGAAQAVDTMFGSRTRKGMFRTVSQLYKEQLAKLMATLRNTNPNFVRCIIPNHEKKAGKIESGLVLDQLRCNGVLEGIRICRQGFPNRILFQEFRQRYEILTPGAIPRGFMDGKKAVEKMISVLELDSNLFRIGQSKIFFRAGVLAHLEEERDLKLTDIIVQFQALARGLLARRNYQKRLQQINAIRVIQRNCAAYLKLRNWQWWRLFTKVKPLLSVTGQEEKLHVKEEELKKVKDSFEKQKQETEEIERRYAQIIDEKNILAEQLQAETELCAEAEESRARLNKRKEELEEILHELELRIEEEEDRNNIVMEEKKVMQQNLKDLEEQLEEEEQTRQKLQLEKVAAEGKMKKLEEEAAQLDDTNQKLLKEKKLMEERLAESQLNMAEEEEKSKQLTKLKNKYEAIIADLEERLRKEQQARQELEKIRRRLETELTDLRDQLNEKRQQVEDLQTQLAKREEEVQGALQKADEEQGSKTATQKQLREITNQLQELQEDLETEKESRLKAEKQKRDLNEEVEALREELENSLDTTAAVQELRGKREQEVQELKRMVEQSQKAHDEGVTEIKQKYSQQVDQVSEELENTKKAKANLEKTKAHLEEENKDLGNDLKSVQMAKQESERKRKQAEGQVAEMSLKLAELERVSSDSGDKNKKLQTELDQAANQLEQVETKALQGQQKISSLEAQLADVQETLQDETRQKLSLQSKLRNAQDEKERLEERLEEEEENKRAQEKQIQDINQKMIEIKKKADEDMANNEALEEYKKKAARDAEALMQQIEETRAAADRAEKSRRKLQAEVDDMTVELESQRSSVINAEKKQRKFDQNLAEEKAVSERLAKELEQSETESREKETKILSLQRLLDELQERAESLDRQRQQQARELEDLVSSKDDVGKNVHDLEKSKRSLEATVAEQRQQIEDLEDELQTAEDAKLRLEVNMQALKTQYERDQAGREDQEEEARKSLLKQLREMEAELEDERKQKALAVNARNKLQGDLSGMEQQVEMANKVKEDAVKQYKKLAAQVKDFHRDLDEARIARDEIAAQAKENEKKVKNLEAEVIRMQEEVAAAERGRRNAEAERDELVDEMGTSASG</sequence>
<feature type="compositionally biased region" description="Basic and acidic residues" evidence="10">
    <location>
        <begin position="1499"/>
        <end position="1538"/>
    </location>
</feature>
<feature type="compositionally biased region" description="Basic and acidic residues" evidence="10">
    <location>
        <begin position="1447"/>
        <end position="1484"/>
    </location>
</feature>
<keyword evidence="8 9" id="KW-0009">Actin-binding</keyword>
<dbReference type="Gene3D" id="1.20.120.720">
    <property type="entry name" value="Myosin VI head, motor domain, U50 subdomain"/>
    <property type="match status" value="1"/>
</dbReference>
<dbReference type="FunFam" id="1.20.5.340:FF:000007">
    <property type="entry name" value="Myosin heavy chain, non-muscle"/>
    <property type="match status" value="1"/>
</dbReference>
<dbReference type="GO" id="GO:0000146">
    <property type="term" value="F:microfilament motor activity"/>
    <property type="evidence" value="ECO:0007669"/>
    <property type="project" value="TreeGrafter"/>
</dbReference>
<dbReference type="PROSITE" id="PS51844">
    <property type="entry name" value="SH3_LIKE"/>
    <property type="match status" value="1"/>
</dbReference>
<dbReference type="InterPro" id="IPR008989">
    <property type="entry name" value="Myosin_S1_N"/>
</dbReference>
<dbReference type="PRINTS" id="PR00193">
    <property type="entry name" value="MYOSINHEAVY"/>
</dbReference>
<dbReference type="InterPro" id="IPR036961">
    <property type="entry name" value="Kinesin_motor_dom_sf"/>
</dbReference>
<feature type="compositionally biased region" description="Basic and acidic residues" evidence="10">
    <location>
        <begin position="1698"/>
        <end position="1709"/>
    </location>
</feature>
<dbReference type="Pfam" id="PF02736">
    <property type="entry name" value="Myosin_N"/>
    <property type="match status" value="1"/>
</dbReference>
<evidence type="ECO:0000259" key="12">
    <source>
        <dbReference type="PROSITE" id="PS51844"/>
    </source>
</evidence>
<feature type="compositionally biased region" description="Basic and acidic residues" evidence="10">
    <location>
        <begin position="1358"/>
        <end position="1367"/>
    </location>
</feature>
<feature type="region of interest" description="Disordered" evidence="10">
    <location>
        <begin position="1435"/>
        <end position="1484"/>
    </location>
</feature>
<dbReference type="GO" id="GO:0005524">
    <property type="term" value="F:ATP binding"/>
    <property type="evidence" value="ECO:0007669"/>
    <property type="project" value="UniProtKB-UniRule"/>
</dbReference>
<evidence type="ECO:0000256" key="2">
    <source>
        <dbReference type="ARBA" id="ARBA00022741"/>
    </source>
</evidence>
<feature type="region of interest" description="Disordered" evidence="10">
    <location>
        <begin position="1698"/>
        <end position="1724"/>
    </location>
</feature>
<dbReference type="Gene3D" id="1.20.58.530">
    <property type="match status" value="1"/>
</dbReference>
<dbReference type="SMART" id="SM00242">
    <property type="entry name" value="MYSc"/>
    <property type="match status" value="1"/>
</dbReference>
<dbReference type="FunFam" id="1.20.5.4820:FF:000002">
    <property type="entry name" value="Myosin heavy chain 10"/>
    <property type="match status" value="1"/>
</dbReference>
<dbReference type="GO" id="GO:0005516">
    <property type="term" value="F:calmodulin binding"/>
    <property type="evidence" value="ECO:0007669"/>
    <property type="project" value="UniProtKB-KW"/>
</dbReference>
<feature type="domain" description="Myosin motor" evidence="11">
    <location>
        <begin position="89"/>
        <end position="784"/>
    </location>
</feature>
<protein>
    <submittedName>
        <fullName evidence="13">Nonmuscle myosin II</fullName>
    </submittedName>
</protein>
<dbReference type="FunFam" id="3.40.850.10:FF:000101">
    <property type="entry name" value="Slow myosin heavy chain 2"/>
    <property type="match status" value="1"/>
</dbReference>
<dbReference type="PANTHER" id="PTHR13140:SF857">
    <property type="entry name" value="MYOSIN-11"/>
    <property type="match status" value="1"/>
</dbReference>
<dbReference type="FunFam" id="2.30.30.360:FF:000001">
    <property type="entry name" value="Myosin heavy chain"/>
    <property type="match status" value="1"/>
</dbReference>
<dbReference type="FunFam" id="1.10.10.820:FF:000001">
    <property type="entry name" value="Myosin heavy chain"/>
    <property type="match status" value="1"/>
</dbReference>
<feature type="region of interest" description="Actin-binding" evidence="9">
    <location>
        <begin position="662"/>
        <end position="684"/>
    </location>
</feature>
<feature type="region of interest" description="Disordered" evidence="10">
    <location>
        <begin position="1225"/>
        <end position="1262"/>
    </location>
</feature>
<dbReference type="GO" id="GO:0051015">
    <property type="term" value="F:actin filament binding"/>
    <property type="evidence" value="ECO:0007669"/>
    <property type="project" value="InterPro"/>
</dbReference>
<dbReference type="GO" id="GO:0045177">
    <property type="term" value="C:apical part of cell"/>
    <property type="evidence" value="ECO:0007669"/>
    <property type="project" value="UniProtKB-ARBA"/>
</dbReference>
<dbReference type="GO" id="GO:0007015">
    <property type="term" value="P:actin filament organization"/>
    <property type="evidence" value="ECO:0007669"/>
    <property type="project" value="TreeGrafter"/>
</dbReference>
<organism evidence="13 14">
    <name type="scientific">Elysia marginata</name>
    <dbReference type="NCBI Taxonomy" id="1093978"/>
    <lineage>
        <taxon>Eukaryota</taxon>
        <taxon>Metazoa</taxon>
        <taxon>Spiralia</taxon>
        <taxon>Lophotrochozoa</taxon>
        <taxon>Mollusca</taxon>
        <taxon>Gastropoda</taxon>
        <taxon>Heterobranchia</taxon>
        <taxon>Euthyneura</taxon>
        <taxon>Panpulmonata</taxon>
        <taxon>Sacoglossa</taxon>
        <taxon>Placobranchoidea</taxon>
        <taxon>Plakobranchidae</taxon>
        <taxon>Elysia</taxon>
    </lineage>
</organism>
<feature type="domain" description="Myosin N-terminal SH3-like" evidence="12">
    <location>
        <begin position="35"/>
        <end position="85"/>
    </location>
</feature>
<dbReference type="FunFam" id="1.20.5.340:FF:000009">
    <property type="entry name" value="myosin-11 isoform X2"/>
    <property type="match status" value="1"/>
</dbReference>
<dbReference type="PROSITE" id="PS51456">
    <property type="entry name" value="MYOSIN_MOTOR"/>
    <property type="match status" value="1"/>
</dbReference>
<accession>A0AAV4FN94</accession>
<dbReference type="Gene3D" id="1.10.10.820">
    <property type="match status" value="1"/>
</dbReference>
<name>A0AAV4FN94_9GAST</name>
<comment type="similarity">
    <text evidence="1 9">Belongs to the TRAFAC class myosin-kinesin ATPase superfamily. Myosin family.</text>
</comment>
<evidence type="ECO:0000259" key="11">
    <source>
        <dbReference type="PROSITE" id="PS51456"/>
    </source>
</evidence>
<feature type="region of interest" description="Disordered" evidence="10">
    <location>
        <begin position="1499"/>
        <end position="1540"/>
    </location>
</feature>
<evidence type="ECO:0000256" key="10">
    <source>
        <dbReference type="SAM" id="MobiDB-lite"/>
    </source>
</evidence>
<evidence type="ECO:0000256" key="3">
    <source>
        <dbReference type="ARBA" id="ARBA00022840"/>
    </source>
</evidence>
<feature type="compositionally biased region" description="Basic and acidic residues" evidence="10">
    <location>
        <begin position="1225"/>
        <end position="1239"/>
    </location>
</feature>
<keyword evidence="14" id="KW-1185">Reference proteome</keyword>
<dbReference type="PANTHER" id="PTHR13140">
    <property type="entry name" value="MYOSIN"/>
    <property type="match status" value="1"/>
</dbReference>
<dbReference type="FunFam" id="1.20.58.530:FF:000003">
    <property type="entry name" value="Myosin heavy chain 10"/>
    <property type="match status" value="1"/>
</dbReference>
<dbReference type="SUPFAM" id="SSF90257">
    <property type="entry name" value="Myosin rod fragments"/>
    <property type="match status" value="3"/>
</dbReference>
<evidence type="ECO:0000256" key="7">
    <source>
        <dbReference type="ARBA" id="ARBA00023175"/>
    </source>
</evidence>
<keyword evidence="7 9" id="KW-0505">Motor protein</keyword>
<dbReference type="PROSITE" id="PS50096">
    <property type="entry name" value="IQ"/>
    <property type="match status" value="1"/>
</dbReference>
<dbReference type="Gene3D" id="1.20.5.340">
    <property type="match status" value="3"/>
</dbReference>
<dbReference type="Gene3D" id="1.20.5.4820">
    <property type="match status" value="1"/>
</dbReference>
<dbReference type="SUPFAM" id="SSF52540">
    <property type="entry name" value="P-loop containing nucleoside triphosphate hydrolases"/>
    <property type="match status" value="1"/>
</dbReference>
<dbReference type="Gene3D" id="3.40.850.10">
    <property type="entry name" value="Kinesin motor domain"/>
    <property type="match status" value="1"/>
</dbReference>
<dbReference type="Gene3D" id="2.30.30.360">
    <property type="entry name" value="Myosin S1 fragment, N-terminal"/>
    <property type="match status" value="1"/>
</dbReference>
<feature type="binding site" evidence="9">
    <location>
        <begin position="182"/>
        <end position="189"/>
    </location>
    <ligand>
        <name>ATP</name>
        <dbReference type="ChEBI" id="CHEBI:30616"/>
    </ligand>
</feature>
<gene>
    <name evidence="13" type="ORF">ElyMa_005749500</name>
</gene>
<dbReference type="Proteomes" id="UP000762676">
    <property type="component" value="Unassembled WGS sequence"/>
</dbReference>
<evidence type="ECO:0000256" key="9">
    <source>
        <dbReference type="PROSITE-ProRule" id="PRU00782"/>
    </source>
</evidence>
<evidence type="ECO:0000313" key="13">
    <source>
        <dbReference type="EMBL" id="GFR74185.1"/>
    </source>
</evidence>
<evidence type="ECO:0000256" key="1">
    <source>
        <dbReference type="ARBA" id="ARBA00008314"/>
    </source>
</evidence>
<dbReference type="Pfam" id="PF01576">
    <property type="entry name" value="Myosin_tail_1"/>
    <property type="match status" value="1"/>
</dbReference>
<dbReference type="InterPro" id="IPR002928">
    <property type="entry name" value="Myosin_tail"/>
</dbReference>
<keyword evidence="3 9" id="KW-0067">ATP-binding</keyword>
<evidence type="ECO:0000256" key="8">
    <source>
        <dbReference type="ARBA" id="ARBA00023203"/>
    </source>
</evidence>
<dbReference type="Pfam" id="PF00063">
    <property type="entry name" value="Myosin_head"/>
    <property type="match status" value="1"/>
</dbReference>
<reference evidence="13 14" key="1">
    <citation type="journal article" date="2021" name="Elife">
        <title>Chloroplast acquisition without the gene transfer in kleptoplastic sea slugs, Plakobranchus ocellatus.</title>
        <authorList>
            <person name="Maeda T."/>
            <person name="Takahashi S."/>
            <person name="Yoshida T."/>
            <person name="Shimamura S."/>
            <person name="Takaki Y."/>
            <person name="Nagai Y."/>
            <person name="Toyoda A."/>
            <person name="Suzuki Y."/>
            <person name="Arimoto A."/>
            <person name="Ishii H."/>
            <person name="Satoh N."/>
            <person name="Nishiyama T."/>
            <person name="Hasebe M."/>
            <person name="Maruyama T."/>
            <person name="Minagawa J."/>
            <person name="Obokata J."/>
            <person name="Shigenobu S."/>
        </authorList>
    </citation>
    <scope>NUCLEOTIDE SEQUENCE [LARGE SCALE GENOMIC DNA]</scope>
</reference>
<dbReference type="CDD" id="cd01377">
    <property type="entry name" value="MYSc_class_II"/>
    <property type="match status" value="1"/>
</dbReference>
<feature type="compositionally biased region" description="Basic and acidic residues" evidence="10">
    <location>
        <begin position="1131"/>
        <end position="1145"/>
    </location>
</feature>
<keyword evidence="5" id="KW-0175">Coiled coil</keyword>
<keyword evidence="4" id="KW-0112">Calmodulin-binding</keyword>
<feature type="region of interest" description="Disordered" evidence="10">
    <location>
        <begin position="1327"/>
        <end position="1367"/>
    </location>
</feature>
<keyword evidence="6 9" id="KW-0518">Myosin</keyword>
<evidence type="ECO:0000256" key="5">
    <source>
        <dbReference type="ARBA" id="ARBA00023054"/>
    </source>
</evidence>
<feature type="non-terminal residue" evidence="13">
    <location>
        <position position="1724"/>
    </location>
</feature>
<evidence type="ECO:0000256" key="4">
    <source>
        <dbReference type="ARBA" id="ARBA00022860"/>
    </source>
</evidence>
<feature type="region of interest" description="Disordered" evidence="10">
    <location>
        <begin position="1090"/>
        <end position="1111"/>
    </location>
</feature>
<feature type="compositionally biased region" description="Basic and acidic residues" evidence="10">
    <location>
        <begin position="1341"/>
        <end position="1351"/>
    </location>
</feature>
<dbReference type="GO" id="GO:0016020">
    <property type="term" value="C:membrane"/>
    <property type="evidence" value="ECO:0007669"/>
    <property type="project" value="TreeGrafter"/>
</dbReference>
<dbReference type="InterPro" id="IPR027417">
    <property type="entry name" value="P-loop_NTPase"/>
</dbReference>
<keyword evidence="2 9" id="KW-0547">Nucleotide-binding</keyword>
<evidence type="ECO:0000313" key="14">
    <source>
        <dbReference type="Proteomes" id="UP000762676"/>
    </source>
</evidence>
<feature type="region of interest" description="Disordered" evidence="10">
    <location>
        <begin position="1126"/>
        <end position="1145"/>
    </location>
</feature>
<evidence type="ECO:0000256" key="6">
    <source>
        <dbReference type="ARBA" id="ARBA00023123"/>
    </source>
</evidence>
<dbReference type="InterPro" id="IPR001609">
    <property type="entry name" value="Myosin_head_motor_dom-like"/>
</dbReference>
<dbReference type="EMBL" id="BMAT01011507">
    <property type="protein sequence ID" value="GFR74185.1"/>
    <property type="molecule type" value="Genomic_DNA"/>
</dbReference>
<dbReference type="GO" id="GO:0016459">
    <property type="term" value="C:myosin complex"/>
    <property type="evidence" value="ECO:0007669"/>
    <property type="project" value="UniProtKB-KW"/>
</dbReference>
<dbReference type="FunFam" id="1.20.120.720:FF:000001">
    <property type="entry name" value="Myosin heavy chain, muscle"/>
    <property type="match status" value="1"/>
</dbReference>
<dbReference type="GO" id="GO:0005737">
    <property type="term" value="C:cytoplasm"/>
    <property type="evidence" value="ECO:0007669"/>
    <property type="project" value="TreeGrafter"/>
</dbReference>
<comment type="caution">
    <text evidence="13">The sequence shown here is derived from an EMBL/GenBank/DDBJ whole genome shotgun (WGS) entry which is preliminary data.</text>
</comment>
<dbReference type="InterPro" id="IPR004009">
    <property type="entry name" value="SH3_Myosin"/>
</dbReference>